<evidence type="ECO:0000313" key="1">
    <source>
        <dbReference type="EMBL" id="CAH7667927.1"/>
    </source>
</evidence>
<proteinExistence type="predicted"/>
<reference evidence="1" key="1">
    <citation type="submission" date="2022-06" db="EMBL/GenBank/DDBJ databases">
        <authorList>
            <consortium name="SYNGENTA / RWTH Aachen University"/>
        </authorList>
    </citation>
    <scope>NUCLEOTIDE SEQUENCE</scope>
</reference>
<dbReference type="AlphaFoldDB" id="A0AAV0AHQ8"/>
<evidence type="ECO:0000313" key="2">
    <source>
        <dbReference type="Proteomes" id="UP001153365"/>
    </source>
</evidence>
<dbReference type="EMBL" id="CALTRL010000399">
    <property type="protein sequence ID" value="CAH7667927.1"/>
    <property type="molecule type" value="Genomic_DNA"/>
</dbReference>
<feature type="non-terminal residue" evidence="1">
    <location>
        <position position="449"/>
    </location>
</feature>
<keyword evidence="2" id="KW-1185">Reference proteome</keyword>
<dbReference type="Proteomes" id="UP001153365">
    <property type="component" value="Unassembled WGS sequence"/>
</dbReference>
<organism evidence="1 2">
    <name type="scientific">Phakopsora pachyrhizi</name>
    <name type="common">Asian soybean rust disease fungus</name>
    <dbReference type="NCBI Taxonomy" id="170000"/>
    <lineage>
        <taxon>Eukaryota</taxon>
        <taxon>Fungi</taxon>
        <taxon>Dikarya</taxon>
        <taxon>Basidiomycota</taxon>
        <taxon>Pucciniomycotina</taxon>
        <taxon>Pucciniomycetes</taxon>
        <taxon>Pucciniales</taxon>
        <taxon>Phakopsoraceae</taxon>
        <taxon>Phakopsora</taxon>
    </lineage>
</organism>
<protein>
    <submittedName>
        <fullName evidence="1">Uncharacterized protein</fullName>
    </submittedName>
</protein>
<accession>A0AAV0AHQ8</accession>
<comment type="caution">
    <text evidence="1">The sequence shown here is derived from an EMBL/GenBank/DDBJ whole genome shotgun (WGS) entry which is preliminary data.</text>
</comment>
<gene>
    <name evidence="1" type="ORF">PPACK8108_LOCUS2369</name>
</gene>
<name>A0AAV0AHQ8_PHAPC</name>
<sequence>MVHSTHPVNMDFSNQISGEYNNWEAEDILPLHEWDNYFKYPESVIQLESHHEFQHGKTMFPPTVYTGHSDSVNQPANFEEVQHFHPVTPWSTASVEDLSFSVPNHQRETQTHEGSSKYQTPSPNTIQPIIDEGLHDESHYNLASYFDEFWHSDHSLVPQVHQNMDIPHTEQAIGVSDYHFLQNVPPINPPISDITNRLLDDYHIQSREVFNINPESLFQNSGFINDDAKTGQLSNSIINENLIHNASKELKRKFTQAEHEAIESFKKRLDLIDILKKYFSIGPKETSKNNALSGSSVNRFLKKKKKNPELEAKYQRYIENETLKFVQEEELKEYQQPILGDSFKVEERSKKAERSAIDDRRRARLIECAFRIQWKDYQLFRKRLNDFAKYFIYPVEVTAHAGITFMKIISKNYPKVKISEEFGDEESLLQYNTNFWNLCFLDQENMKTG</sequence>